<keyword evidence="2" id="KW-1185">Reference proteome</keyword>
<comment type="caution">
    <text evidence="1">The sequence shown here is derived from an EMBL/GenBank/DDBJ whole genome shotgun (WGS) entry which is preliminary data.</text>
</comment>
<reference evidence="1 2" key="1">
    <citation type="submission" date="2019-07" db="EMBL/GenBank/DDBJ databases">
        <title>Genomic Encyclopedia of Archaeal and Bacterial Type Strains, Phase II (KMG-II): from individual species to whole genera.</title>
        <authorList>
            <person name="Goeker M."/>
        </authorList>
    </citation>
    <scope>NUCLEOTIDE SEQUENCE [LARGE SCALE GENOMIC DNA]</scope>
    <source>
        <strain evidence="1 2">ATCC BAA-252</strain>
    </source>
</reference>
<evidence type="ECO:0000313" key="2">
    <source>
        <dbReference type="Proteomes" id="UP000320593"/>
    </source>
</evidence>
<gene>
    <name evidence="1" type="ORF">JM93_01693</name>
</gene>
<dbReference type="Proteomes" id="UP000320593">
    <property type="component" value="Unassembled WGS sequence"/>
</dbReference>
<protein>
    <submittedName>
        <fullName evidence="1">Glycosyltransferase involved in cell wall biosynthesis</fullName>
    </submittedName>
</protein>
<dbReference type="EMBL" id="VLLF01000003">
    <property type="protein sequence ID" value="TWI89490.1"/>
    <property type="molecule type" value="Genomic_DNA"/>
</dbReference>
<keyword evidence="1" id="KW-0808">Transferase</keyword>
<dbReference type="RefSeq" id="WP_145342153.1">
    <property type="nucleotide sequence ID" value="NZ_SMLY01000063.1"/>
</dbReference>
<organism evidence="1 2">
    <name type="scientific">Roseibium hamelinense</name>
    <dbReference type="NCBI Taxonomy" id="150831"/>
    <lineage>
        <taxon>Bacteria</taxon>
        <taxon>Pseudomonadati</taxon>
        <taxon>Pseudomonadota</taxon>
        <taxon>Alphaproteobacteria</taxon>
        <taxon>Hyphomicrobiales</taxon>
        <taxon>Stappiaceae</taxon>
        <taxon>Roseibium</taxon>
    </lineage>
</organism>
<evidence type="ECO:0000313" key="1">
    <source>
        <dbReference type="EMBL" id="TWI89490.1"/>
    </source>
</evidence>
<accession>A0A562T9L1</accession>
<sequence>MNILWKVGVLSMRVASVRLRTLLPALSLARSGFKVTVSDRSENEDALHNIDALIINKSFRDEDIGLARAARQRGIPVVYDLCDYVYALDYGDGSGREGGQVTDMLQHCSAFVTTGPALGEAIVAASGFDGQVYYIPDSEEPKSDVETLTAYWIEPGASTAVAGLTFSSAALLTPEKHIFPKSDLRLAADAIFKRDGWLRPDRKTVFWFGTPGKAGSNTGLYALRMVKDAVEKVGRDIPLQMLVVSSSRKLFRDYSRDYAVPCVFRPWTLMSMYDHFARADVTVIPNPKDSFSIVKSANRAIFSLSCETPVIADPVPSLDEFAGCTQQDGWERGLRAYLSDPQKAASDVAEAKRIIAGSYSLNAIRDRWIEALETVAK</sequence>
<dbReference type="AlphaFoldDB" id="A0A562T9L1"/>
<dbReference type="SUPFAM" id="SSF53756">
    <property type="entry name" value="UDP-Glycosyltransferase/glycogen phosphorylase"/>
    <property type="match status" value="1"/>
</dbReference>
<dbReference type="GO" id="GO:0016740">
    <property type="term" value="F:transferase activity"/>
    <property type="evidence" value="ECO:0007669"/>
    <property type="project" value="UniProtKB-KW"/>
</dbReference>
<name>A0A562T9L1_9HYPH</name>
<dbReference type="OrthoDB" id="8325534at2"/>
<proteinExistence type="predicted"/>